<evidence type="ECO:0000259" key="3">
    <source>
        <dbReference type="Pfam" id="PF00296"/>
    </source>
</evidence>
<dbReference type="PANTHER" id="PTHR30137:SF8">
    <property type="entry name" value="BLR5498 PROTEIN"/>
    <property type="match status" value="1"/>
</dbReference>
<evidence type="ECO:0000313" key="4">
    <source>
        <dbReference type="EMBL" id="GAA3665964.1"/>
    </source>
</evidence>
<dbReference type="InterPro" id="IPR050766">
    <property type="entry name" value="Bact_Lucif_Oxidored"/>
</dbReference>
<dbReference type="EMBL" id="BAABEO010000001">
    <property type="protein sequence ID" value="GAA3665964.1"/>
    <property type="molecule type" value="Genomic_DNA"/>
</dbReference>
<reference evidence="5" key="1">
    <citation type="journal article" date="2019" name="Int. J. Syst. Evol. Microbiol.">
        <title>The Global Catalogue of Microorganisms (GCM) 10K type strain sequencing project: providing services to taxonomists for standard genome sequencing and annotation.</title>
        <authorList>
            <consortium name="The Broad Institute Genomics Platform"/>
            <consortium name="The Broad Institute Genome Sequencing Center for Infectious Disease"/>
            <person name="Wu L."/>
            <person name="Ma J."/>
        </authorList>
    </citation>
    <scope>NUCLEOTIDE SEQUENCE [LARGE SCALE GENOMIC DNA]</scope>
    <source>
        <strain evidence="5">JCM 30742</strain>
    </source>
</reference>
<keyword evidence="1" id="KW-0560">Oxidoreductase</keyword>
<comment type="caution">
    <text evidence="4">The sequence shown here is derived from an EMBL/GenBank/DDBJ whole genome shotgun (WGS) entry which is preliminary data.</text>
</comment>
<proteinExistence type="predicted"/>
<dbReference type="SUPFAM" id="SSF51679">
    <property type="entry name" value="Bacterial luciferase-like"/>
    <property type="match status" value="1"/>
</dbReference>
<keyword evidence="2" id="KW-0503">Monooxygenase</keyword>
<dbReference type="RefSeq" id="WP_345147652.1">
    <property type="nucleotide sequence ID" value="NZ_BAABEO010000001.1"/>
</dbReference>
<evidence type="ECO:0000256" key="1">
    <source>
        <dbReference type="ARBA" id="ARBA00023002"/>
    </source>
</evidence>
<feature type="domain" description="Luciferase-like" evidence="3">
    <location>
        <begin position="1"/>
        <end position="317"/>
    </location>
</feature>
<dbReference type="InterPro" id="IPR011251">
    <property type="entry name" value="Luciferase-like_dom"/>
</dbReference>
<protein>
    <submittedName>
        <fullName evidence="4">LLM class flavin-dependent oxidoreductase</fullName>
    </submittedName>
</protein>
<dbReference type="Gene3D" id="3.20.20.30">
    <property type="entry name" value="Luciferase-like domain"/>
    <property type="match status" value="1"/>
</dbReference>
<evidence type="ECO:0000313" key="5">
    <source>
        <dbReference type="Proteomes" id="UP001500752"/>
    </source>
</evidence>
<dbReference type="Proteomes" id="UP001500752">
    <property type="component" value="Unassembled WGS sequence"/>
</dbReference>
<dbReference type="Pfam" id="PF00296">
    <property type="entry name" value="Bac_luciferase"/>
    <property type="match status" value="1"/>
</dbReference>
<organism evidence="4 5">
    <name type="scientific">Arthrobacter ginkgonis</name>
    <dbReference type="NCBI Taxonomy" id="1630594"/>
    <lineage>
        <taxon>Bacteria</taxon>
        <taxon>Bacillati</taxon>
        <taxon>Actinomycetota</taxon>
        <taxon>Actinomycetes</taxon>
        <taxon>Micrococcales</taxon>
        <taxon>Micrococcaceae</taxon>
        <taxon>Arthrobacter</taxon>
    </lineage>
</organism>
<dbReference type="InterPro" id="IPR036661">
    <property type="entry name" value="Luciferase-like_sf"/>
</dbReference>
<evidence type="ECO:0000256" key="2">
    <source>
        <dbReference type="ARBA" id="ARBA00023033"/>
    </source>
</evidence>
<accession>A0ABP7BRI9</accession>
<gene>
    <name evidence="4" type="ORF">GCM10023081_00930</name>
</gene>
<sequence length="365" mass="40769">MRFSLFVHMERWDESVSHRECFENLTELALIAEAGGFSTVWIGEHHSMEYTISPSPMPQLAYLAARTSKIRLGAGTIIAPFWNPIRVAGETALLDVISNGRAEVGLARGAYQFEFDRLMGGMSAVDGGKHLREMVPAVRALWEGDYAHDGEVWQFPTSTSVPKPIQRPTPPMWIAARDISSHEFAVANGCNVMVTPLMKGDEEVEDLAHKFDTAVENNPGVPRPDLMVLRHTHVHPADEPDGWRRPAEGVQKFYRTFDAWFGNKTTPKNGFLEPSPAEKFDGRPEFTPESLHETAMIGTPDEVIERLRHYEALGVTEFSLWSDNSLTHEEKKRSLELFIEHVVPAFQEQSAPAQSAPAQPASAAR</sequence>
<keyword evidence="5" id="KW-1185">Reference proteome</keyword>
<dbReference type="PANTHER" id="PTHR30137">
    <property type="entry name" value="LUCIFERASE-LIKE MONOOXYGENASE"/>
    <property type="match status" value="1"/>
</dbReference>
<name>A0ABP7BRI9_9MICC</name>